<dbReference type="PANTHER" id="PTHR36932:SF1">
    <property type="entry name" value="CAPSULAR POLYSACCHARIDE BIOSYNTHESIS PROTEIN"/>
    <property type="match status" value="1"/>
</dbReference>
<reference evidence="1 2" key="1">
    <citation type="submission" date="2023-09" db="EMBL/GenBank/DDBJ databases">
        <authorList>
            <person name="Rey-Velasco X."/>
        </authorList>
    </citation>
    <scope>NUCLEOTIDE SEQUENCE [LARGE SCALE GENOMIC DNA]</scope>
    <source>
        <strain evidence="1 2">F158</strain>
    </source>
</reference>
<organism evidence="1 2">
    <name type="scientific">Tropicimonas omnivorans</name>
    <dbReference type="NCBI Taxonomy" id="3075590"/>
    <lineage>
        <taxon>Bacteria</taxon>
        <taxon>Pseudomonadati</taxon>
        <taxon>Pseudomonadota</taxon>
        <taxon>Alphaproteobacteria</taxon>
        <taxon>Rhodobacterales</taxon>
        <taxon>Roseobacteraceae</taxon>
        <taxon>Tropicimonas</taxon>
    </lineage>
</organism>
<evidence type="ECO:0000313" key="1">
    <source>
        <dbReference type="EMBL" id="MDT0681261.1"/>
    </source>
</evidence>
<evidence type="ECO:0000313" key="2">
    <source>
        <dbReference type="Proteomes" id="UP001265259"/>
    </source>
</evidence>
<dbReference type="RefSeq" id="WP_311688804.1">
    <property type="nucleotide sequence ID" value="NZ_JAVRHL010000001.1"/>
</dbReference>
<keyword evidence="2" id="KW-1185">Reference proteome</keyword>
<accession>A0ABU3DC28</accession>
<dbReference type="PANTHER" id="PTHR36932">
    <property type="entry name" value="CAPSULAR POLYSACCHARIDE BIOSYNTHESIS PROTEIN"/>
    <property type="match status" value="1"/>
</dbReference>
<sequence length="409" mass="44579">MILRAAASYALTTRVTRPGLSRARFEAWQARRLARWLARDLPRAPFYGKVPERLADLPVTDKATLMADFAAFNSRGVTAEAAWEAIEDDSRIGDLTVGASTGTSGNKGLYVIDEAERADWLGAVLAKALPDIWRRAERVAILLPTHTRLYDAANRAGRTRLRFFDLKAGPDAWQDDLIRFAPTTLVAPPSILRHLAGRMAPPRRCFSAGEVLDPADRPAIEDWLGGTLGQIYMATEGLLGVTCAHGTLHLAEDATLFEFEPAGEGLVSPLVTGFRRHVQIMARYRMNDLVRLSEAPCPCGSPLLAVEAVVGRMDDALRIGGVLLTPDILRNAIIGADRRISDFRLEQTGPETLRLSLEAYAPEDAAGAAAGALEGLLAGRGISPLIEVRKGWPAEAPGEKRRRVRRALR</sequence>
<comment type="caution">
    <text evidence="1">The sequence shown here is derived from an EMBL/GenBank/DDBJ whole genome shotgun (WGS) entry which is preliminary data.</text>
</comment>
<dbReference type="InterPro" id="IPR042099">
    <property type="entry name" value="ANL_N_sf"/>
</dbReference>
<protein>
    <submittedName>
        <fullName evidence="1">CoF synthetase</fullName>
    </submittedName>
</protein>
<proteinExistence type="predicted"/>
<dbReference type="InterPro" id="IPR053158">
    <property type="entry name" value="CapK_Type1_Caps_Biosynth"/>
</dbReference>
<dbReference type="Gene3D" id="3.40.50.12780">
    <property type="entry name" value="N-terminal domain of ligase-like"/>
    <property type="match status" value="1"/>
</dbReference>
<name>A0ABU3DC28_9RHOB</name>
<dbReference type="SUPFAM" id="SSF56801">
    <property type="entry name" value="Acetyl-CoA synthetase-like"/>
    <property type="match status" value="1"/>
</dbReference>
<dbReference type="EMBL" id="JAVRHL010000001">
    <property type="protein sequence ID" value="MDT0681261.1"/>
    <property type="molecule type" value="Genomic_DNA"/>
</dbReference>
<gene>
    <name evidence="1" type="ORF">RM543_01085</name>
</gene>
<dbReference type="Proteomes" id="UP001265259">
    <property type="component" value="Unassembled WGS sequence"/>
</dbReference>